<evidence type="ECO:0000313" key="4">
    <source>
        <dbReference type="Proteomes" id="UP000435648"/>
    </source>
</evidence>
<dbReference type="CDD" id="cd07067">
    <property type="entry name" value="HP_PGM_like"/>
    <property type="match status" value="1"/>
</dbReference>
<dbReference type="AlphaFoldDB" id="A0A857C589"/>
<dbReference type="InterPro" id="IPR013078">
    <property type="entry name" value="His_Pase_superF_clade-1"/>
</dbReference>
<gene>
    <name evidence="3" type="ORF">GH266_05820</name>
</gene>
<dbReference type="Pfam" id="PF00300">
    <property type="entry name" value="His_Phos_1"/>
    <property type="match status" value="1"/>
</dbReference>
<protein>
    <submittedName>
        <fullName evidence="3">Histidine phosphatase family protein</fullName>
    </submittedName>
</protein>
<organism evidence="3 4">
    <name type="scientific">Stappia indica</name>
    <dbReference type="NCBI Taxonomy" id="538381"/>
    <lineage>
        <taxon>Bacteria</taxon>
        <taxon>Pseudomonadati</taxon>
        <taxon>Pseudomonadota</taxon>
        <taxon>Alphaproteobacteria</taxon>
        <taxon>Hyphomicrobiales</taxon>
        <taxon>Stappiaceae</taxon>
        <taxon>Stappia</taxon>
    </lineage>
</organism>
<feature type="active site" description="Tele-phosphohistidine intermediate" evidence="1">
    <location>
        <position position="11"/>
    </location>
</feature>
<dbReference type="EMBL" id="CP046908">
    <property type="protein sequence ID" value="QGZ34071.1"/>
    <property type="molecule type" value="Genomic_DNA"/>
</dbReference>
<evidence type="ECO:0000313" key="3">
    <source>
        <dbReference type="EMBL" id="QGZ34071.1"/>
    </source>
</evidence>
<accession>A0A857C589</accession>
<dbReference type="OrthoDB" id="9781415at2"/>
<sequence length="192" mass="21424">MQHPRLVFMRHGETEWNLAGRAQGHLNSPLTQTGRQQAQRLGEILARELDSPDGFDQMASPIGRVQETVANIRQHFDLRPVATDLLKEIDLGQLSGLTKPEMIERFPAHMAGKPDYDWYFGAPGGETLAHLRERASRWLGMLSRPTIAVAHGQIGKVIRGICLGLDDAQILRLKEPQGVVHVVENGVDDIWT</sequence>
<feature type="active site" description="Proton donor/acceptor" evidence="1">
    <location>
        <position position="88"/>
    </location>
</feature>
<dbReference type="PANTHER" id="PTHR48100">
    <property type="entry name" value="BROAD-SPECIFICITY PHOSPHATASE YOR283W-RELATED"/>
    <property type="match status" value="1"/>
</dbReference>
<dbReference type="RefSeq" id="WP_158193055.1">
    <property type="nucleotide sequence ID" value="NZ_CP046908.1"/>
</dbReference>
<proteinExistence type="predicted"/>
<dbReference type="Gene3D" id="3.40.50.1240">
    <property type="entry name" value="Phosphoglycerate mutase-like"/>
    <property type="match status" value="1"/>
</dbReference>
<dbReference type="InterPro" id="IPR029033">
    <property type="entry name" value="His_PPase_superfam"/>
</dbReference>
<reference evidence="3 4" key="1">
    <citation type="submission" date="2019-12" db="EMBL/GenBank/DDBJ databases">
        <title>The genome of Stappia indica PHM037.</title>
        <authorList>
            <person name="Kacar D."/>
            <person name="Galan B."/>
            <person name="Canedo L."/>
            <person name="Rodriguez P."/>
            <person name="de la Calle F."/>
            <person name="Garcia J.L."/>
        </authorList>
    </citation>
    <scope>NUCLEOTIDE SEQUENCE [LARGE SCALE GENOMIC DNA]</scope>
    <source>
        <strain evidence="3 4">PHM037</strain>
    </source>
</reference>
<dbReference type="KEGG" id="siw:GH266_05820"/>
<dbReference type="SUPFAM" id="SSF53254">
    <property type="entry name" value="Phosphoglycerate mutase-like"/>
    <property type="match status" value="1"/>
</dbReference>
<dbReference type="PANTHER" id="PTHR48100:SF59">
    <property type="entry name" value="ADENOSYLCOBALAMIN_ALPHA-RIBAZOLE PHOSPHATASE"/>
    <property type="match status" value="1"/>
</dbReference>
<dbReference type="GO" id="GO:0016791">
    <property type="term" value="F:phosphatase activity"/>
    <property type="evidence" value="ECO:0007669"/>
    <property type="project" value="TreeGrafter"/>
</dbReference>
<evidence type="ECO:0000256" key="2">
    <source>
        <dbReference type="PIRSR" id="PIRSR613078-2"/>
    </source>
</evidence>
<name>A0A857C589_9HYPH</name>
<dbReference type="Proteomes" id="UP000435648">
    <property type="component" value="Chromosome"/>
</dbReference>
<feature type="binding site" evidence="2">
    <location>
        <position position="64"/>
    </location>
    <ligand>
        <name>substrate</name>
    </ligand>
</feature>
<dbReference type="InterPro" id="IPR050275">
    <property type="entry name" value="PGM_Phosphatase"/>
</dbReference>
<dbReference type="SMART" id="SM00855">
    <property type="entry name" value="PGAM"/>
    <property type="match status" value="1"/>
</dbReference>
<evidence type="ECO:0000256" key="1">
    <source>
        <dbReference type="PIRSR" id="PIRSR613078-1"/>
    </source>
</evidence>
<dbReference type="GO" id="GO:0005737">
    <property type="term" value="C:cytoplasm"/>
    <property type="evidence" value="ECO:0007669"/>
    <property type="project" value="TreeGrafter"/>
</dbReference>
<feature type="binding site" evidence="2">
    <location>
        <position position="99"/>
    </location>
    <ligand>
        <name>substrate</name>
    </ligand>
</feature>
<feature type="binding site" evidence="2">
    <location>
        <begin position="10"/>
        <end position="17"/>
    </location>
    <ligand>
        <name>substrate</name>
    </ligand>
</feature>